<dbReference type="PANTHER" id="PTHR43757">
    <property type="entry name" value="AMINOMETHYLTRANSFERASE"/>
    <property type="match status" value="1"/>
</dbReference>
<dbReference type="EC" id="2.1.2.10" evidence="2 7"/>
<keyword evidence="11" id="KW-1185">Reference proteome</keyword>
<evidence type="ECO:0000259" key="9">
    <source>
        <dbReference type="Pfam" id="PF08669"/>
    </source>
</evidence>
<organism evidence="10 11">
    <name type="scientific">Nitrospira defluvii</name>
    <dbReference type="NCBI Taxonomy" id="330214"/>
    <lineage>
        <taxon>Bacteria</taxon>
        <taxon>Pseudomonadati</taxon>
        <taxon>Nitrospirota</taxon>
        <taxon>Nitrospiria</taxon>
        <taxon>Nitrospirales</taxon>
        <taxon>Nitrospiraceae</taxon>
        <taxon>Nitrospira</taxon>
    </lineage>
</organism>
<dbReference type="InterPro" id="IPR022903">
    <property type="entry name" value="GcvT_bac"/>
</dbReference>
<evidence type="ECO:0000256" key="7">
    <source>
        <dbReference type="HAMAP-Rule" id="MF_00259"/>
    </source>
</evidence>
<dbReference type="HAMAP" id="MF_00259">
    <property type="entry name" value="GcvT"/>
    <property type="match status" value="1"/>
</dbReference>
<dbReference type="SUPFAM" id="SSF101790">
    <property type="entry name" value="Aminomethyltransferase beta-barrel domain"/>
    <property type="match status" value="1"/>
</dbReference>
<dbReference type="SUPFAM" id="SSF103025">
    <property type="entry name" value="Folate-binding domain"/>
    <property type="match status" value="1"/>
</dbReference>
<name>A0ABN7KTZ9_9BACT</name>
<comment type="catalytic activity">
    <reaction evidence="6 7">
        <text>N(6)-[(R)-S(8)-aminomethyldihydrolipoyl]-L-lysyl-[protein] + (6S)-5,6,7,8-tetrahydrofolate = N(6)-[(R)-dihydrolipoyl]-L-lysyl-[protein] + (6R)-5,10-methylene-5,6,7,8-tetrahydrofolate + NH4(+)</text>
        <dbReference type="Rhea" id="RHEA:16945"/>
        <dbReference type="Rhea" id="RHEA-COMP:10475"/>
        <dbReference type="Rhea" id="RHEA-COMP:10492"/>
        <dbReference type="ChEBI" id="CHEBI:15636"/>
        <dbReference type="ChEBI" id="CHEBI:28938"/>
        <dbReference type="ChEBI" id="CHEBI:57453"/>
        <dbReference type="ChEBI" id="CHEBI:83100"/>
        <dbReference type="ChEBI" id="CHEBI:83143"/>
        <dbReference type="EC" id="2.1.2.10"/>
    </reaction>
</comment>
<dbReference type="Proteomes" id="UP000675880">
    <property type="component" value="Unassembled WGS sequence"/>
</dbReference>
<dbReference type="Gene3D" id="3.30.70.1400">
    <property type="entry name" value="Aminomethyltransferase beta-barrel domains"/>
    <property type="match status" value="1"/>
</dbReference>
<comment type="similarity">
    <text evidence="1 7">Belongs to the GcvT family.</text>
</comment>
<evidence type="ECO:0000256" key="4">
    <source>
        <dbReference type="ARBA" id="ARBA00022679"/>
    </source>
</evidence>
<protein>
    <recommendedName>
        <fullName evidence="2 7">Aminomethyltransferase</fullName>
        <ecNumber evidence="2 7">2.1.2.10</ecNumber>
    </recommendedName>
    <alternativeName>
        <fullName evidence="5 7">Glycine cleavage system T protein</fullName>
    </alternativeName>
</protein>
<dbReference type="InterPro" id="IPR029043">
    <property type="entry name" value="GcvT/YgfZ_C"/>
</dbReference>
<dbReference type="InterPro" id="IPR028896">
    <property type="entry name" value="GcvT/YgfZ/DmdA"/>
</dbReference>
<dbReference type="Pfam" id="PF01571">
    <property type="entry name" value="GCV_T"/>
    <property type="match status" value="1"/>
</dbReference>
<accession>A0ABN7KTZ9</accession>
<sequence>MKQTPLINAHRQAQGKLVDFAGWEMPIQYSGVVDEYQTVRRYAGLFDVSHMGRISVTGPGSLAFLQRVTTNDVSKISVRQSQYSMVCTPRGGIKDDIFIYHVKPYEFLVCVNASNRAKIVDWLHEKVAQAQGCQVQDRSEALAQIAIQGPASRDILAAAGMGDISSLKVRQCLDTTLCGHQTLVTRTGYTGELGYELYLPAEGAAAAWDHLLETGRPFGIKPAGLGARDLLRLEMAYLLYGNDMNEDTTPIEAGADWVVKFDKGDFIGRAELLAQHTTGPSRRLVAFELVEKGVPRHGFTILNPEKPHAVIGEVTSGNLSPLLQKGIGMGYVAPAAAQPGSSILIDIRGKACPAVVVKPPFYKRALGTT</sequence>
<keyword evidence="3 7" id="KW-0032">Aminotransferase</keyword>
<dbReference type="NCBIfam" id="TIGR00528">
    <property type="entry name" value="gcvT"/>
    <property type="match status" value="1"/>
</dbReference>
<dbReference type="InterPro" id="IPR013977">
    <property type="entry name" value="GcvT_C"/>
</dbReference>
<evidence type="ECO:0000313" key="11">
    <source>
        <dbReference type="Proteomes" id="UP000675880"/>
    </source>
</evidence>
<dbReference type="Gene3D" id="4.10.1250.10">
    <property type="entry name" value="Aminomethyltransferase fragment"/>
    <property type="match status" value="1"/>
</dbReference>
<dbReference type="InterPro" id="IPR006222">
    <property type="entry name" value="GCVT_N"/>
</dbReference>
<evidence type="ECO:0000259" key="8">
    <source>
        <dbReference type="Pfam" id="PF01571"/>
    </source>
</evidence>
<dbReference type="Gene3D" id="2.40.30.110">
    <property type="entry name" value="Aminomethyltransferase beta-barrel domains"/>
    <property type="match status" value="1"/>
</dbReference>
<dbReference type="EMBL" id="CAJNBJ010000001">
    <property type="protein sequence ID" value="CAE6706424.1"/>
    <property type="molecule type" value="Genomic_DNA"/>
</dbReference>
<keyword evidence="4 7" id="KW-0808">Transferase</keyword>
<dbReference type="PIRSF" id="PIRSF006487">
    <property type="entry name" value="GcvT"/>
    <property type="match status" value="1"/>
</dbReference>
<dbReference type="Pfam" id="PF08669">
    <property type="entry name" value="GCV_T_C"/>
    <property type="match status" value="1"/>
</dbReference>
<feature type="domain" description="Aminomethyltransferase C-terminal" evidence="9">
    <location>
        <begin position="282"/>
        <end position="363"/>
    </location>
</feature>
<comment type="caution">
    <text evidence="10">The sequence shown here is derived from an EMBL/GenBank/DDBJ whole genome shotgun (WGS) entry which is preliminary data.</text>
</comment>
<proteinExistence type="inferred from homology"/>
<evidence type="ECO:0000256" key="5">
    <source>
        <dbReference type="ARBA" id="ARBA00031395"/>
    </source>
</evidence>
<reference evidence="10 11" key="1">
    <citation type="submission" date="2021-02" db="EMBL/GenBank/DDBJ databases">
        <authorList>
            <person name="Han P."/>
        </authorList>
    </citation>
    <scope>NUCLEOTIDE SEQUENCE [LARGE SCALE GENOMIC DNA]</scope>
    <source>
        <strain evidence="10">Candidatus Nitrospira sp. ZN2</strain>
    </source>
</reference>
<comment type="function">
    <text evidence="7">The glycine cleavage system catalyzes the degradation of glycine.</text>
</comment>
<evidence type="ECO:0000256" key="3">
    <source>
        <dbReference type="ARBA" id="ARBA00022576"/>
    </source>
</evidence>
<feature type="domain" description="GCVT N-terminal" evidence="8">
    <location>
        <begin position="7"/>
        <end position="263"/>
    </location>
</feature>
<comment type="subunit">
    <text evidence="7">The glycine cleavage system is composed of four proteins: P, T, L and H.</text>
</comment>
<dbReference type="PANTHER" id="PTHR43757:SF2">
    <property type="entry name" value="AMINOMETHYLTRANSFERASE, MITOCHONDRIAL"/>
    <property type="match status" value="1"/>
</dbReference>
<dbReference type="NCBIfam" id="NF001567">
    <property type="entry name" value="PRK00389.1"/>
    <property type="match status" value="1"/>
</dbReference>
<evidence type="ECO:0000256" key="1">
    <source>
        <dbReference type="ARBA" id="ARBA00008609"/>
    </source>
</evidence>
<gene>
    <name evidence="7 10" type="primary">gcvT</name>
    <name evidence="10" type="ORF">NSPZN2_10999</name>
</gene>
<dbReference type="InterPro" id="IPR006223">
    <property type="entry name" value="GcvT"/>
</dbReference>
<dbReference type="InterPro" id="IPR027266">
    <property type="entry name" value="TrmE/GcvT-like"/>
</dbReference>
<evidence type="ECO:0000256" key="6">
    <source>
        <dbReference type="ARBA" id="ARBA00047665"/>
    </source>
</evidence>
<dbReference type="RefSeq" id="WP_213040800.1">
    <property type="nucleotide sequence ID" value="NZ_CAJNBJ010000001.1"/>
</dbReference>
<evidence type="ECO:0000313" key="10">
    <source>
        <dbReference type="EMBL" id="CAE6706424.1"/>
    </source>
</evidence>
<dbReference type="Gene3D" id="3.30.1360.120">
    <property type="entry name" value="Probable tRNA modification gtpase trme, domain 1"/>
    <property type="match status" value="1"/>
</dbReference>
<evidence type="ECO:0000256" key="2">
    <source>
        <dbReference type="ARBA" id="ARBA00012616"/>
    </source>
</evidence>
<dbReference type="GO" id="GO:0004047">
    <property type="term" value="F:aminomethyltransferase activity"/>
    <property type="evidence" value="ECO:0007669"/>
    <property type="project" value="UniProtKB-EC"/>
</dbReference>